<evidence type="ECO:0000313" key="1">
    <source>
        <dbReference type="EMBL" id="SLN76184.1"/>
    </source>
</evidence>
<dbReference type="RefSeq" id="WP_200818622.1">
    <property type="nucleotide sequence ID" value="NZ_FWFP01000018.1"/>
</dbReference>
<organism evidence="1 2">
    <name type="scientific">Ruegeria meonggei</name>
    <dbReference type="NCBI Taxonomy" id="1446476"/>
    <lineage>
        <taxon>Bacteria</taxon>
        <taxon>Pseudomonadati</taxon>
        <taxon>Pseudomonadota</taxon>
        <taxon>Alphaproteobacteria</taxon>
        <taxon>Rhodobacterales</taxon>
        <taxon>Roseobacteraceae</taxon>
        <taxon>Ruegeria</taxon>
    </lineage>
</organism>
<dbReference type="AlphaFoldDB" id="A0A1X7AD23"/>
<proteinExistence type="predicted"/>
<name>A0A1X7AD23_9RHOB</name>
<sequence length="67" mass="7806">MKAHWHLYRVTPEDTIEAQNICRRLIEESGENSMAYAVLCFSYGWDLICGWVERTPKETIEKAVQTS</sequence>
<reference evidence="2" key="1">
    <citation type="submission" date="2017-03" db="EMBL/GenBank/DDBJ databases">
        <authorList>
            <person name="Rodrigo-Torres L."/>
            <person name="Arahal R.D."/>
            <person name="Lucena T."/>
        </authorList>
    </citation>
    <scope>NUCLEOTIDE SEQUENCE [LARGE SCALE GENOMIC DNA]</scope>
    <source>
        <strain evidence="2">CECT 8411</strain>
    </source>
</reference>
<protein>
    <submittedName>
        <fullName evidence="1">Uncharacterized protein</fullName>
    </submittedName>
</protein>
<dbReference type="EMBL" id="FWFP01000018">
    <property type="protein sequence ID" value="SLN76184.1"/>
    <property type="molecule type" value="Genomic_DNA"/>
</dbReference>
<accession>A0A1X7AD23</accession>
<evidence type="ECO:0000313" key="2">
    <source>
        <dbReference type="Proteomes" id="UP000193778"/>
    </source>
</evidence>
<dbReference type="Proteomes" id="UP000193778">
    <property type="component" value="Unassembled WGS sequence"/>
</dbReference>
<keyword evidence="2" id="KW-1185">Reference proteome</keyword>
<gene>
    <name evidence="1" type="ORF">RUM8411_04351</name>
</gene>